<name>A0ABZ2B623_9TREE</name>
<gene>
    <name evidence="2" type="ORF">IAS62_006237</name>
</gene>
<evidence type="ECO:0000313" key="3">
    <source>
        <dbReference type="Proteomes" id="UP001432216"/>
    </source>
</evidence>
<protein>
    <submittedName>
        <fullName evidence="2">Uncharacterized protein</fullName>
    </submittedName>
</protein>
<reference evidence="2 3" key="1">
    <citation type="submission" date="2024-01" db="EMBL/GenBank/DDBJ databases">
        <title>Comparative genomics of Cryptococcus and Kwoniella reveals pathogenesis evolution and contrasting modes of karyotype evolution via chromosome fusion or intercentromeric recombination.</title>
        <authorList>
            <person name="Coelho M.A."/>
            <person name="David-Palma M."/>
            <person name="Shea T."/>
            <person name="Bowers K."/>
            <person name="McGinley-Smith S."/>
            <person name="Mohammad A.W."/>
            <person name="Gnirke A."/>
            <person name="Yurkov A.M."/>
            <person name="Nowrousian M."/>
            <person name="Sun S."/>
            <person name="Cuomo C.A."/>
            <person name="Heitman J."/>
        </authorList>
    </citation>
    <scope>NUCLEOTIDE SEQUENCE [LARGE SCALE GENOMIC DNA]</scope>
    <source>
        <strain evidence="2 3">7685027</strain>
    </source>
</reference>
<feature type="compositionally biased region" description="Polar residues" evidence="1">
    <location>
        <begin position="8"/>
        <end position="19"/>
    </location>
</feature>
<keyword evidence="3" id="KW-1185">Reference proteome</keyword>
<sequence length="162" mass="18296">MQPPPHPSSSSNAQSQFPQHPQYYLQKPLSFASSQPRRQQFQAMMAQQGGDGLAAAAAAAAADDDERRVRCMWRRRDEWGTVADADADAAARNALDMDNTGKDKRRTREEEKGLLFLRMMKLLNSSTVRREDPRALPLHPHIFLTEKLDFRNGVPADIPRIL</sequence>
<dbReference type="Proteomes" id="UP001432216">
    <property type="component" value="Chromosome 12"/>
</dbReference>
<dbReference type="GeneID" id="89993006"/>
<accession>A0ABZ2B623</accession>
<organism evidence="2 3">
    <name type="scientific">Cryptococcus decagattii</name>
    <dbReference type="NCBI Taxonomy" id="1859122"/>
    <lineage>
        <taxon>Eukaryota</taxon>
        <taxon>Fungi</taxon>
        <taxon>Dikarya</taxon>
        <taxon>Basidiomycota</taxon>
        <taxon>Agaricomycotina</taxon>
        <taxon>Tremellomycetes</taxon>
        <taxon>Tremellales</taxon>
        <taxon>Cryptococcaceae</taxon>
        <taxon>Cryptococcus</taxon>
        <taxon>Cryptococcus gattii species complex</taxon>
    </lineage>
</organism>
<feature type="region of interest" description="Disordered" evidence="1">
    <location>
        <begin position="1"/>
        <end position="22"/>
    </location>
</feature>
<evidence type="ECO:0000256" key="1">
    <source>
        <dbReference type="SAM" id="MobiDB-lite"/>
    </source>
</evidence>
<dbReference type="EMBL" id="CP143817">
    <property type="protein sequence ID" value="WVO24858.1"/>
    <property type="molecule type" value="Genomic_DNA"/>
</dbReference>
<dbReference type="RefSeq" id="XP_064724097.1">
    <property type="nucleotide sequence ID" value="XM_064868025.1"/>
</dbReference>
<proteinExistence type="predicted"/>
<evidence type="ECO:0000313" key="2">
    <source>
        <dbReference type="EMBL" id="WVO24858.1"/>
    </source>
</evidence>